<dbReference type="Gene3D" id="1.10.10.10">
    <property type="entry name" value="Winged helix-like DNA-binding domain superfamily/Winged helix DNA-binding domain"/>
    <property type="match status" value="1"/>
</dbReference>
<comment type="caution">
    <text evidence="1">The sequence shown here is derived from an EMBL/GenBank/DDBJ whole genome shotgun (WGS) entry which is preliminary data.</text>
</comment>
<dbReference type="Pfam" id="PF13412">
    <property type="entry name" value="HTH_24"/>
    <property type="match status" value="1"/>
</dbReference>
<sequence>MQRFARAAIEAVERGSWLAEELEALRAEWEEALSARADALAWRVLEVLLQRPVLTTRAVSAEFGVSAETARNALERLEQDGIVVSAQLDKRQRAGRSPDVLAVLDEFAGQSSAY</sequence>
<evidence type="ECO:0000313" key="2">
    <source>
        <dbReference type="Proteomes" id="UP000581408"/>
    </source>
</evidence>
<gene>
    <name evidence="1" type="ORF">HMC16_09805</name>
</gene>
<dbReference type="AlphaFoldDB" id="A0A838CN51"/>
<dbReference type="RefSeq" id="WP_181195292.1">
    <property type="nucleotide sequence ID" value="NZ_JABFEE010000011.1"/>
</dbReference>
<dbReference type="Proteomes" id="UP000581408">
    <property type="component" value="Unassembled WGS sequence"/>
</dbReference>
<evidence type="ECO:0000313" key="1">
    <source>
        <dbReference type="EMBL" id="MBA1836000.1"/>
    </source>
</evidence>
<reference evidence="1 2" key="1">
    <citation type="submission" date="2020-05" db="EMBL/GenBank/DDBJ databases">
        <title>Descriptions of Corynebacterium xxxx sp. nov., Corynebacterium yyyy sp. nov. and Corynebacterium zzzz sp. nov.</title>
        <authorList>
            <person name="Zhang G."/>
        </authorList>
    </citation>
    <scope>NUCLEOTIDE SEQUENCE [LARGE SCALE GENOMIC DNA]</scope>
    <source>
        <strain evidence="2">zg-915</strain>
    </source>
</reference>
<accession>A0A838CN51</accession>
<proteinExistence type="predicted"/>
<name>A0A838CN51_9CORY</name>
<organism evidence="1 2">
    <name type="scientific">Corynebacterium wankanglinii</name>
    <dbReference type="NCBI Taxonomy" id="2735136"/>
    <lineage>
        <taxon>Bacteria</taxon>
        <taxon>Bacillati</taxon>
        <taxon>Actinomycetota</taxon>
        <taxon>Actinomycetes</taxon>
        <taxon>Mycobacteriales</taxon>
        <taxon>Corynebacteriaceae</taxon>
        <taxon>Corynebacterium</taxon>
    </lineage>
</organism>
<dbReference type="EMBL" id="JABFEE010000011">
    <property type="protein sequence ID" value="MBA1836000.1"/>
    <property type="molecule type" value="Genomic_DNA"/>
</dbReference>
<dbReference type="InterPro" id="IPR036390">
    <property type="entry name" value="WH_DNA-bd_sf"/>
</dbReference>
<protein>
    <submittedName>
        <fullName evidence="1">GntR family transcriptional regulator</fullName>
    </submittedName>
</protein>
<dbReference type="InterPro" id="IPR036388">
    <property type="entry name" value="WH-like_DNA-bd_sf"/>
</dbReference>
<dbReference type="SUPFAM" id="SSF46785">
    <property type="entry name" value="Winged helix' DNA-binding domain"/>
    <property type="match status" value="1"/>
</dbReference>